<dbReference type="CDD" id="cd03192">
    <property type="entry name" value="GST_C_Sigma_like"/>
    <property type="match status" value="1"/>
</dbReference>
<gene>
    <name evidence="3" type="ORF">Poli38472_000560</name>
</gene>
<dbReference type="GO" id="GO:0004364">
    <property type="term" value="F:glutathione transferase activity"/>
    <property type="evidence" value="ECO:0007669"/>
    <property type="project" value="TreeGrafter"/>
</dbReference>
<feature type="domain" description="GST C-terminal" evidence="2">
    <location>
        <begin position="85"/>
        <end position="217"/>
    </location>
</feature>
<name>A0A8K1CDB5_PYTOL</name>
<feature type="domain" description="GST N-terminal" evidence="1">
    <location>
        <begin position="5"/>
        <end position="82"/>
    </location>
</feature>
<dbReference type="SFLD" id="SFLDG00363">
    <property type="entry name" value="AMPS_(cytGST):_Alpha-__Mu-__Pi"/>
    <property type="match status" value="1"/>
</dbReference>
<dbReference type="PROSITE" id="PS50405">
    <property type="entry name" value="GST_CTER"/>
    <property type="match status" value="2"/>
</dbReference>
<protein>
    <recommendedName>
        <fullName evidence="5">Glutathione S-transferase</fullName>
    </recommendedName>
</protein>
<dbReference type="InterPro" id="IPR010987">
    <property type="entry name" value="Glutathione-S-Trfase_C-like"/>
</dbReference>
<dbReference type="Gene3D" id="1.20.1050.10">
    <property type="match status" value="2"/>
</dbReference>
<dbReference type="SUPFAM" id="SSF47616">
    <property type="entry name" value="GST C-terminal domain-like"/>
    <property type="match status" value="2"/>
</dbReference>
<feature type="domain" description="GST N-terminal" evidence="1">
    <location>
        <begin position="213"/>
        <end position="290"/>
    </location>
</feature>
<dbReference type="PANTHER" id="PTHR11571:SF252">
    <property type="entry name" value="GLUTATHIONE S-TRANSFERASE"/>
    <property type="match status" value="1"/>
</dbReference>
<dbReference type="SFLD" id="SFLDG01205">
    <property type="entry name" value="AMPS.1"/>
    <property type="match status" value="1"/>
</dbReference>
<dbReference type="OrthoDB" id="420389at2759"/>
<proteinExistence type="predicted"/>
<dbReference type="InterPro" id="IPR040079">
    <property type="entry name" value="Glutathione_S-Trfase"/>
</dbReference>
<evidence type="ECO:0000313" key="3">
    <source>
        <dbReference type="EMBL" id="TMW60518.1"/>
    </source>
</evidence>
<dbReference type="InterPro" id="IPR004046">
    <property type="entry name" value="GST_C"/>
</dbReference>
<keyword evidence="4" id="KW-1185">Reference proteome</keyword>
<dbReference type="InterPro" id="IPR050213">
    <property type="entry name" value="GST_superfamily"/>
</dbReference>
<sequence>MSAFPKIKVVYFNAAARAESVRLAFYIGNVPFEDVRLSHQEFGALKETYPYGQLPVIEVDGEVIAQSEGMLRYAGRLTGLYPVNDPVAALKIDELLGSMDELMSKLSPSFREQDPDKKKALREEVANTIIPRYFGMIDRRLTQMKEYAVFQNDDLFIHELLINNFARWMKMGVVDHIPTTVCDGYPAIDALIAKVTSHPKVKEYYANPRNVEPKLKLTYFNGPGRAEPVRLAFHIGGVEFEDERIEFADLEKLRPSLPFGQVPVLSINGEVHAQSIQILRYAGTRSGLYPTTDLTKALRVDEVLSLIDELHNTLAPTYRMEAEAQLAARKVLAEETFPKMLSALDKRIAGRGGKFAVGDELTVADLAIYGSLLGFKSGMLSGIPTTLADSYSNIMRVHEQVANHPKVQEWTQKH</sequence>
<evidence type="ECO:0000313" key="4">
    <source>
        <dbReference type="Proteomes" id="UP000794436"/>
    </source>
</evidence>
<dbReference type="PANTHER" id="PTHR11571">
    <property type="entry name" value="GLUTATHIONE S-TRANSFERASE"/>
    <property type="match status" value="1"/>
</dbReference>
<dbReference type="GO" id="GO:0006749">
    <property type="term" value="P:glutathione metabolic process"/>
    <property type="evidence" value="ECO:0007669"/>
    <property type="project" value="TreeGrafter"/>
</dbReference>
<feature type="domain" description="GST C-terminal" evidence="2">
    <location>
        <begin position="293"/>
        <end position="414"/>
    </location>
</feature>
<accession>A0A8K1CDB5</accession>
<dbReference type="SUPFAM" id="SSF52833">
    <property type="entry name" value="Thioredoxin-like"/>
    <property type="match status" value="2"/>
</dbReference>
<dbReference type="Proteomes" id="UP000794436">
    <property type="component" value="Unassembled WGS sequence"/>
</dbReference>
<dbReference type="CDD" id="cd03039">
    <property type="entry name" value="GST_N_Sigma_like"/>
    <property type="match status" value="2"/>
</dbReference>
<dbReference type="Pfam" id="PF02798">
    <property type="entry name" value="GST_N"/>
    <property type="match status" value="2"/>
</dbReference>
<dbReference type="PROSITE" id="PS50404">
    <property type="entry name" value="GST_NTER"/>
    <property type="match status" value="2"/>
</dbReference>
<dbReference type="Gene3D" id="3.40.30.10">
    <property type="entry name" value="Glutaredoxin"/>
    <property type="match status" value="2"/>
</dbReference>
<dbReference type="AlphaFoldDB" id="A0A8K1CDB5"/>
<dbReference type="EMBL" id="SPLM01000108">
    <property type="protein sequence ID" value="TMW60518.1"/>
    <property type="molecule type" value="Genomic_DNA"/>
</dbReference>
<organism evidence="3 4">
    <name type="scientific">Pythium oligandrum</name>
    <name type="common">Mycoparasitic fungus</name>
    <dbReference type="NCBI Taxonomy" id="41045"/>
    <lineage>
        <taxon>Eukaryota</taxon>
        <taxon>Sar</taxon>
        <taxon>Stramenopiles</taxon>
        <taxon>Oomycota</taxon>
        <taxon>Peronosporomycetes</taxon>
        <taxon>Pythiales</taxon>
        <taxon>Pythiaceae</taxon>
        <taxon>Pythium</taxon>
    </lineage>
</organism>
<dbReference type="InterPro" id="IPR036282">
    <property type="entry name" value="Glutathione-S-Trfase_C_sf"/>
</dbReference>
<evidence type="ECO:0008006" key="5">
    <source>
        <dbReference type="Google" id="ProtNLM"/>
    </source>
</evidence>
<evidence type="ECO:0000259" key="1">
    <source>
        <dbReference type="PROSITE" id="PS50404"/>
    </source>
</evidence>
<dbReference type="SFLD" id="SFLDS00019">
    <property type="entry name" value="Glutathione_Transferase_(cytos"/>
    <property type="match status" value="1"/>
</dbReference>
<dbReference type="InterPro" id="IPR004045">
    <property type="entry name" value="Glutathione_S-Trfase_N"/>
</dbReference>
<dbReference type="InterPro" id="IPR036249">
    <property type="entry name" value="Thioredoxin-like_sf"/>
</dbReference>
<reference evidence="3" key="1">
    <citation type="submission" date="2019-03" db="EMBL/GenBank/DDBJ databases">
        <title>Long read genome sequence of the mycoparasitic Pythium oligandrum ATCC 38472 isolated from sugarbeet rhizosphere.</title>
        <authorList>
            <person name="Gaulin E."/>
        </authorList>
    </citation>
    <scope>NUCLEOTIDE SEQUENCE</scope>
    <source>
        <strain evidence="3">ATCC 38472_TT</strain>
    </source>
</reference>
<evidence type="ECO:0000259" key="2">
    <source>
        <dbReference type="PROSITE" id="PS50405"/>
    </source>
</evidence>
<dbReference type="Pfam" id="PF14497">
    <property type="entry name" value="GST_C_3"/>
    <property type="match status" value="2"/>
</dbReference>
<comment type="caution">
    <text evidence="3">The sequence shown here is derived from an EMBL/GenBank/DDBJ whole genome shotgun (WGS) entry which is preliminary data.</text>
</comment>